<dbReference type="AlphaFoldDB" id="A0A844SHU8"/>
<feature type="region of interest" description="Disordered" evidence="1">
    <location>
        <begin position="101"/>
        <end position="139"/>
    </location>
</feature>
<dbReference type="EMBL" id="WQNF01000001">
    <property type="protein sequence ID" value="MVT63524.1"/>
    <property type="molecule type" value="Genomic_DNA"/>
</dbReference>
<sequence length="139" mass="15310">MFIVPSPSPIACGRRFLRRSIIIRTVVRLIAHLGQASKRLYDRRPGPCGQMQFSVVGDGTGQPGATASLRPRSAIWRYIDFRVVANATLIGAQILRRSGRSISAPHRNCDRRGGSRRGFPLKEGQPVTKQQLKPHGGRG</sequence>
<protein>
    <submittedName>
        <fullName evidence="2">Uncharacterized protein</fullName>
    </submittedName>
</protein>
<comment type="caution">
    <text evidence="2">The sequence shown here is derived from an EMBL/GenBank/DDBJ whole genome shotgun (WGS) entry which is preliminary data.</text>
</comment>
<evidence type="ECO:0000313" key="2">
    <source>
        <dbReference type="EMBL" id="MVT63524.1"/>
    </source>
</evidence>
<organism evidence="2 3">
    <name type="scientific">Bradyrhizobium pachyrhizi</name>
    <dbReference type="NCBI Taxonomy" id="280333"/>
    <lineage>
        <taxon>Bacteria</taxon>
        <taxon>Pseudomonadati</taxon>
        <taxon>Pseudomonadota</taxon>
        <taxon>Alphaproteobacteria</taxon>
        <taxon>Hyphomicrobiales</taxon>
        <taxon>Nitrobacteraceae</taxon>
        <taxon>Bradyrhizobium</taxon>
    </lineage>
</organism>
<name>A0A844SHU8_9BRAD</name>
<reference evidence="2 3" key="1">
    <citation type="submission" date="2019-12" db="EMBL/GenBank/DDBJ databases">
        <title>Draft genome sequences Bradyrhizobium cajani AMBPC1010, Bradyrhizobium pachyrhizi AMBPC1040 and Bradyrhizobium yuanmingense ALSPC3051, three plant growth promoting strains isolated from nodules of Cajanus cajan L. in Dominican Republic.</title>
        <authorList>
            <person name="Flores-Felix J.D."/>
            <person name="Araujo J."/>
            <person name="Diaz-Alcantara C."/>
            <person name="Gonzalez-Andres F."/>
            <person name="Velazquez E."/>
        </authorList>
    </citation>
    <scope>NUCLEOTIDE SEQUENCE [LARGE SCALE GENOMIC DNA]</scope>
    <source>
        <strain evidence="2 3">1040</strain>
    </source>
</reference>
<dbReference type="RefSeq" id="WP_157340294.1">
    <property type="nucleotide sequence ID" value="NZ_WQNF01000001.1"/>
</dbReference>
<gene>
    <name evidence="2" type="ORF">GPL21_00145</name>
</gene>
<proteinExistence type="predicted"/>
<accession>A0A844SHU8</accession>
<dbReference type="Proteomes" id="UP000436468">
    <property type="component" value="Unassembled WGS sequence"/>
</dbReference>
<evidence type="ECO:0000313" key="3">
    <source>
        <dbReference type="Proteomes" id="UP000436468"/>
    </source>
</evidence>
<evidence type="ECO:0000256" key="1">
    <source>
        <dbReference type="SAM" id="MobiDB-lite"/>
    </source>
</evidence>
<keyword evidence="3" id="KW-1185">Reference proteome</keyword>